<sequence length="402" mass="42433">MSAESTGNRESSAIPWDSSALYVILTSSLMGVMGVPLISPVLPELRPVFGVTDAQIGLVITAYTLPGIFLTPFIGLVADRIGRRRVIIPLLFTFGIGGAGIAFATSFTELLALRFLQGIGASALVTLAVTLIGDFYEGGRQNAVMGLNSSMIGTGAAAYPLIGGGLAGIRWNAPFLFFGVGILIGVFALLTLPEPEGKQSSDVKTYLRRLRDVSVHPQALAIFVAIFAIFFVFFGAIQTALPLLLSDEFALSSGEIGLTLAMVSVASATVSSQYGRISQWRTSPELIALGFVAYGTSLLGVWIAPSPLLIGASLLVFGVGLGIAMPSVDTTIVTFVSNRLRAGMMGMRTSMLRLGQTLGPITFTYLAETAFPSATEGYRFLIFVSGALILVTGLIAYPILRR</sequence>
<dbReference type="EMBL" id="REGA01000014">
    <property type="protein sequence ID" value="RQG93448.1"/>
    <property type="molecule type" value="Genomic_DNA"/>
</dbReference>
<evidence type="ECO:0000256" key="1">
    <source>
        <dbReference type="ARBA" id="ARBA00004651"/>
    </source>
</evidence>
<evidence type="ECO:0000256" key="5">
    <source>
        <dbReference type="ARBA" id="ARBA00023136"/>
    </source>
</evidence>
<dbReference type="PRINTS" id="PR01035">
    <property type="entry name" value="TCRTETA"/>
</dbReference>
<dbReference type="InterPro" id="IPR050189">
    <property type="entry name" value="MFS_Efflux_Transporters"/>
</dbReference>
<feature type="transmembrane region" description="Helical" evidence="6">
    <location>
        <begin position="286"/>
        <end position="304"/>
    </location>
</feature>
<dbReference type="InterPro" id="IPR001958">
    <property type="entry name" value="Tet-R_TetA/multi-R_MdtG-like"/>
</dbReference>
<dbReference type="GO" id="GO:0005886">
    <property type="term" value="C:plasma membrane"/>
    <property type="evidence" value="ECO:0007669"/>
    <property type="project" value="UniProtKB-SubCell"/>
</dbReference>
<dbReference type="Gene3D" id="1.20.1250.20">
    <property type="entry name" value="MFS general substrate transporter like domains"/>
    <property type="match status" value="1"/>
</dbReference>
<dbReference type="Pfam" id="PF07690">
    <property type="entry name" value="MFS_1"/>
    <property type="match status" value="1"/>
</dbReference>
<comment type="caution">
    <text evidence="8">The sequence shown here is derived from an EMBL/GenBank/DDBJ whole genome shotgun (WGS) entry which is preliminary data.</text>
</comment>
<dbReference type="InterPro" id="IPR036259">
    <property type="entry name" value="MFS_trans_sf"/>
</dbReference>
<dbReference type="RefSeq" id="WP_124196526.1">
    <property type="nucleotide sequence ID" value="NZ_REGA01000014.1"/>
</dbReference>
<evidence type="ECO:0000313" key="8">
    <source>
        <dbReference type="EMBL" id="RQG93448.1"/>
    </source>
</evidence>
<feature type="transmembrane region" description="Helical" evidence="6">
    <location>
        <begin position="144"/>
        <end position="162"/>
    </location>
</feature>
<reference evidence="8 9" key="1">
    <citation type="submission" date="2018-10" db="EMBL/GenBank/DDBJ databases">
        <title>Natrarchaeobius chitinivorans gen. nov., sp. nov., and Natrarchaeobius haloalkaliphilus sp. nov., alkaliphilic, chitin-utilizing haloarchaea from hypersaline alkaline lakes.</title>
        <authorList>
            <person name="Sorokin D.Y."/>
            <person name="Elcheninov A.G."/>
            <person name="Kostrikina N.A."/>
            <person name="Bale N.J."/>
            <person name="Sinninghe Damste J.S."/>
            <person name="Khijniak T.V."/>
            <person name="Kublanov I.V."/>
            <person name="Toshchakov S.V."/>
        </authorList>
    </citation>
    <scope>NUCLEOTIDE SEQUENCE [LARGE SCALE GENOMIC DNA]</scope>
    <source>
        <strain evidence="8 9">AArcht4T</strain>
    </source>
</reference>
<evidence type="ECO:0000256" key="6">
    <source>
        <dbReference type="SAM" id="Phobius"/>
    </source>
</evidence>
<feature type="transmembrane region" description="Helical" evidence="6">
    <location>
        <begin position="256"/>
        <end position="274"/>
    </location>
</feature>
<comment type="subcellular location">
    <subcellularLocation>
        <location evidence="1">Cell membrane</location>
        <topology evidence="1">Multi-pass membrane protein</topology>
    </subcellularLocation>
</comment>
<dbReference type="PANTHER" id="PTHR43124:SF3">
    <property type="entry name" value="CHLORAMPHENICOL EFFLUX PUMP RV0191"/>
    <property type="match status" value="1"/>
</dbReference>
<evidence type="ECO:0000313" key="9">
    <source>
        <dbReference type="Proteomes" id="UP000282323"/>
    </source>
</evidence>
<feature type="transmembrane region" description="Helical" evidence="6">
    <location>
        <begin position="54"/>
        <end position="74"/>
    </location>
</feature>
<keyword evidence="5 6" id="KW-0472">Membrane</keyword>
<dbReference type="PROSITE" id="PS50850">
    <property type="entry name" value="MFS"/>
    <property type="match status" value="1"/>
</dbReference>
<gene>
    <name evidence="8" type="ORF">EA473_15605</name>
</gene>
<feature type="transmembrane region" description="Helical" evidence="6">
    <location>
        <begin position="380"/>
        <end position="400"/>
    </location>
</feature>
<evidence type="ECO:0000259" key="7">
    <source>
        <dbReference type="PROSITE" id="PS50850"/>
    </source>
</evidence>
<dbReference type="OrthoDB" id="117970at2157"/>
<evidence type="ECO:0000256" key="4">
    <source>
        <dbReference type="ARBA" id="ARBA00022989"/>
    </source>
</evidence>
<organism evidence="8 9">
    <name type="scientific">Natrarchaeobius chitinivorans</name>
    <dbReference type="NCBI Taxonomy" id="1679083"/>
    <lineage>
        <taxon>Archaea</taxon>
        <taxon>Methanobacteriati</taxon>
        <taxon>Methanobacteriota</taxon>
        <taxon>Stenosarchaea group</taxon>
        <taxon>Halobacteria</taxon>
        <taxon>Halobacteriales</taxon>
        <taxon>Natrialbaceae</taxon>
        <taxon>Natrarchaeobius</taxon>
    </lineage>
</organism>
<dbReference type="InterPro" id="IPR011701">
    <property type="entry name" value="MFS"/>
</dbReference>
<evidence type="ECO:0000256" key="2">
    <source>
        <dbReference type="ARBA" id="ARBA00022475"/>
    </source>
</evidence>
<accession>A0A3N6LTK9</accession>
<dbReference type="Proteomes" id="UP000282323">
    <property type="component" value="Unassembled WGS sequence"/>
</dbReference>
<dbReference type="SUPFAM" id="SSF103473">
    <property type="entry name" value="MFS general substrate transporter"/>
    <property type="match status" value="1"/>
</dbReference>
<feature type="transmembrane region" description="Helical" evidence="6">
    <location>
        <begin position="86"/>
        <end position="105"/>
    </location>
</feature>
<dbReference type="CDD" id="cd17474">
    <property type="entry name" value="MFS_YfmO_like"/>
    <property type="match status" value="1"/>
</dbReference>
<feature type="transmembrane region" description="Helical" evidence="6">
    <location>
        <begin position="357"/>
        <end position="374"/>
    </location>
</feature>
<protein>
    <submittedName>
        <fullName evidence="8">MFS transporter</fullName>
    </submittedName>
</protein>
<keyword evidence="9" id="KW-1185">Reference proteome</keyword>
<feature type="transmembrane region" description="Helical" evidence="6">
    <location>
        <begin position="20"/>
        <end position="42"/>
    </location>
</feature>
<feature type="transmembrane region" description="Helical" evidence="6">
    <location>
        <begin position="174"/>
        <end position="192"/>
    </location>
</feature>
<dbReference type="PANTHER" id="PTHR43124">
    <property type="entry name" value="PURINE EFFLUX PUMP PBUE"/>
    <property type="match status" value="1"/>
</dbReference>
<evidence type="ECO:0000256" key="3">
    <source>
        <dbReference type="ARBA" id="ARBA00022692"/>
    </source>
</evidence>
<dbReference type="GO" id="GO:0022857">
    <property type="term" value="F:transmembrane transporter activity"/>
    <property type="evidence" value="ECO:0007669"/>
    <property type="project" value="InterPro"/>
</dbReference>
<dbReference type="AlphaFoldDB" id="A0A3N6LTK9"/>
<feature type="transmembrane region" description="Helical" evidence="6">
    <location>
        <begin position="111"/>
        <end position="132"/>
    </location>
</feature>
<keyword evidence="4 6" id="KW-1133">Transmembrane helix</keyword>
<proteinExistence type="predicted"/>
<feature type="transmembrane region" description="Helical" evidence="6">
    <location>
        <begin position="310"/>
        <end position="336"/>
    </location>
</feature>
<keyword evidence="3 6" id="KW-0812">Transmembrane</keyword>
<dbReference type="InterPro" id="IPR020846">
    <property type="entry name" value="MFS_dom"/>
</dbReference>
<keyword evidence="2" id="KW-1003">Cell membrane</keyword>
<name>A0A3N6LTK9_NATCH</name>
<feature type="transmembrane region" description="Helical" evidence="6">
    <location>
        <begin position="213"/>
        <end position="236"/>
    </location>
</feature>
<feature type="domain" description="Major facilitator superfamily (MFS) profile" evidence="7">
    <location>
        <begin position="20"/>
        <end position="402"/>
    </location>
</feature>